<dbReference type="EMBL" id="RHHQ01000007">
    <property type="protein sequence ID" value="RNB90412.1"/>
    <property type="molecule type" value="Genomic_DNA"/>
</dbReference>
<dbReference type="GO" id="GO:0032259">
    <property type="term" value="P:methylation"/>
    <property type="evidence" value="ECO:0007669"/>
    <property type="project" value="UniProtKB-KW"/>
</dbReference>
<dbReference type="Gene3D" id="3.40.50.150">
    <property type="entry name" value="Vaccinia Virus protein VP39"/>
    <property type="match status" value="1"/>
</dbReference>
<dbReference type="AlphaFoldDB" id="A0A3M8DQR2"/>
<accession>A0A3M8DQR2</accession>
<sequence length="186" mass="21468">MSKKPKLLDLFCKTGGCSAGYAKAGFEVVGVDINPQPNYPYQFIQADAMKVESIAPANGKERQRVTFDMMKVVPEKLRMLEEYGIRKRKLTFYMLIGYDTTMEDDLERFALLQKYDSNVYAMMFRDLTGKIGVDGRGRQQASHVKPFRDWVNGKAFRNVPFEEFDRYDKAKQAADQMNIFEIEQAI</sequence>
<name>A0A3M8DQR2_9BACL</name>
<proteinExistence type="predicted"/>
<gene>
    <name evidence="1" type="ORF">EDM56_07820</name>
</gene>
<dbReference type="InterPro" id="IPR029063">
    <property type="entry name" value="SAM-dependent_MTases_sf"/>
</dbReference>
<keyword evidence="2" id="KW-1185">Reference proteome</keyword>
<comment type="caution">
    <text evidence="1">The sequence shown here is derived from an EMBL/GenBank/DDBJ whole genome shotgun (WGS) entry which is preliminary data.</text>
</comment>
<dbReference type="RefSeq" id="WP_122917338.1">
    <property type="nucleotide sequence ID" value="NZ_RHHQ01000007.1"/>
</dbReference>
<evidence type="ECO:0000313" key="2">
    <source>
        <dbReference type="Proteomes" id="UP000271031"/>
    </source>
</evidence>
<dbReference type="Proteomes" id="UP000271031">
    <property type="component" value="Unassembled WGS sequence"/>
</dbReference>
<reference evidence="1 2" key="1">
    <citation type="submission" date="2018-10" db="EMBL/GenBank/DDBJ databases">
        <title>Phylogenomics of Brevibacillus.</title>
        <authorList>
            <person name="Dunlap C."/>
        </authorList>
    </citation>
    <scope>NUCLEOTIDE SEQUENCE [LARGE SCALE GENOMIC DNA]</scope>
    <source>
        <strain evidence="1 2">JCM 15716</strain>
    </source>
</reference>
<keyword evidence="1" id="KW-0808">Transferase</keyword>
<dbReference type="OrthoDB" id="9801659at2"/>
<organism evidence="1 2">
    <name type="scientific">Brevibacillus fluminis</name>
    <dbReference type="NCBI Taxonomy" id="511487"/>
    <lineage>
        <taxon>Bacteria</taxon>
        <taxon>Bacillati</taxon>
        <taxon>Bacillota</taxon>
        <taxon>Bacilli</taxon>
        <taxon>Bacillales</taxon>
        <taxon>Paenibacillaceae</taxon>
        <taxon>Brevibacillus</taxon>
    </lineage>
</organism>
<dbReference type="SUPFAM" id="SSF53335">
    <property type="entry name" value="S-adenosyl-L-methionine-dependent methyltransferases"/>
    <property type="match status" value="1"/>
</dbReference>
<keyword evidence="1" id="KW-0489">Methyltransferase</keyword>
<dbReference type="GO" id="GO:0008168">
    <property type="term" value="F:methyltransferase activity"/>
    <property type="evidence" value="ECO:0007669"/>
    <property type="project" value="UniProtKB-KW"/>
</dbReference>
<evidence type="ECO:0000313" key="1">
    <source>
        <dbReference type="EMBL" id="RNB90412.1"/>
    </source>
</evidence>
<protein>
    <submittedName>
        <fullName evidence="1">DNA cytosine methyltransferase</fullName>
    </submittedName>
</protein>